<organism evidence="3 4">
    <name type="scientific">Clostridium weizhouense</name>
    <dbReference type="NCBI Taxonomy" id="2859781"/>
    <lineage>
        <taxon>Bacteria</taxon>
        <taxon>Bacillati</taxon>
        <taxon>Bacillota</taxon>
        <taxon>Clostridia</taxon>
        <taxon>Eubacteriales</taxon>
        <taxon>Clostridiaceae</taxon>
        <taxon>Clostridium</taxon>
    </lineage>
</organism>
<proteinExistence type="predicted"/>
<evidence type="ECO:0000313" key="3">
    <source>
        <dbReference type="EMBL" id="MBW6408933.1"/>
    </source>
</evidence>
<comment type="caution">
    <text evidence="3">The sequence shown here is derived from an EMBL/GenBank/DDBJ whole genome shotgun (WGS) entry which is preliminary data.</text>
</comment>
<dbReference type="EMBL" id="JAHXPT010000001">
    <property type="protein sequence ID" value="MBW6408933.1"/>
    <property type="molecule type" value="Genomic_DNA"/>
</dbReference>
<accession>A0ABS7AJV6</accession>
<dbReference type="RefSeq" id="WP_219777979.1">
    <property type="nucleotide sequence ID" value="NZ_JAHXPT010000001.1"/>
</dbReference>
<name>A0ABS7AJV6_9CLOT</name>
<feature type="domain" description="Glycosyl transferase family 1" evidence="2">
    <location>
        <begin position="188"/>
        <end position="350"/>
    </location>
</feature>
<keyword evidence="4" id="KW-1185">Reference proteome</keyword>
<evidence type="ECO:0000259" key="2">
    <source>
        <dbReference type="Pfam" id="PF00534"/>
    </source>
</evidence>
<sequence length="374" mass="42444">MKISIDARSATLHEGTGIGTYTNNLISEILSINSQDNFTLFCSGKFNKDFIKKNTNIIYSSGRHSGFYDKYYIPRMLNEKHIDLYHIPQNGIGLEPSSSYKTIVTIHDLIPYIMPETVGKGYLERFLRDMPNIIYNSSAILTVSEHSKKDILKFFNGYPEEKIFVTPLAANSNFKLLNKTSCNNYVKDNFNVNNPFILYIGGFSSRKNVLGLIKAFKNAYKDLDKTYNLVLVGTLKDEGEELYNFVKQNNLDDKVIFTGYVKDDILPILYNSCEAFVYPSFYEGFGLPPLEAMSCGAPIISSNISSIPEVTSDNALLIDPYNEKDLELALVNLLNNEDLKLNLSKKGYKRSLQFSWRQTAKNTLNAYKQIISNN</sequence>
<reference evidence="3 4" key="1">
    <citation type="submission" date="2021-07" db="EMBL/GenBank/DDBJ databases">
        <title>Clostridium weizhouense sp. nov., an anaerobic bacterium isolated from activated sludge of Petroleum wastewater.</title>
        <authorList>
            <person name="Li Q."/>
        </authorList>
    </citation>
    <scope>NUCLEOTIDE SEQUENCE [LARGE SCALE GENOMIC DNA]</scope>
    <source>
        <strain evidence="3 4">YB-6</strain>
    </source>
</reference>
<dbReference type="PANTHER" id="PTHR46401:SF2">
    <property type="entry name" value="GLYCOSYLTRANSFERASE WBBK-RELATED"/>
    <property type="match status" value="1"/>
</dbReference>
<dbReference type="Pfam" id="PF00534">
    <property type="entry name" value="Glycos_transf_1"/>
    <property type="match status" value="1"/>
</dbReference>
<dbReference type="SUPFAM" id="SSF53756">
    <property type="entry name" value="UDP-Glycosyltransferase/glycogen phosphorylase"/>
    <property type="match status" value="1"/>
</dbReference>
<dbReference type="PANTHER" id="PTHR46401">
    <property type="entry name" value="GLYCOSYLTRANSFERASE WBBK-RELATED"/>
    <property type="match status" value="1"/>
</dbReference>
<protein>
    <submittedName>
        <fullName evidence="3">Glycosyltransferase family 4 protein</fullName>
    </submittedName>
</protein>
<dbReference type="Proteomes" id="UP001519921">
    <property type="component" value="Unassembled WGS sequence"/>
</dbReference>
<dbReference type="Gene3D" id="3.40.50.2000">
    <property type="entry name" value="Glycogen Phosphorylase B"/>
    <property type="match status" value="2"/>
</dbReference>
<keyword evidence="1" id="KW-0808">Transferase</keyword>
<gene>
    <name evidence="3" type="ORF">KYD98_02400</name>
</gene>
<evidence type="ECO:0000256" key="1">
    <source>
        <dbReference type="ARBA" id="ARBA00022679"/>
    </source>
</evidence>
<dbReference type="CDD" id="cd03809">
    <property type="entry name" value="GT4_MtfB-like"/>
    <property type="match status" value="1"/>
</dbReference>
<dbReference type="InterPro" id="IPR001296">
    <property type="entry name" value="Glyco_trans_1"/>
</dbReference>
<evidence type="ECO:0000313" key="4">
    <source>
        <dbReference type="Proteomes" id="UP001519921"/>
    </source>
</evidence>